<evidence type="ECO:0000313" key="2">
    <source>
        <dbReference type="RefSeq" id="WP_156924296.1"/>
    </source>
</evidence>
<dbReference type="Pfam" id="PF13692">
    <property type="entry name" value="Glyco_trans_1_4"/>
    <property type="match status" value="1"/>
</dbReference>
<name>A0A8B6XCG4_9BURK</name>
<dbReference type="SUPFAM" id="SSF53756">
    <property type="entry name" value="UDP-Glycosyltransferase/glycogen phosphorylase"/>
    <property type="match status" value="1"/>
</dbReference>
<evidence type="ECO:0000313" key="1">
    <source>
        <dbReference type="Proteomes" id="UP000675920"/>
    </source>
</evidence>
<dbReference type="AlphaFoldDB" id="A0A8B6XCG4"/>
<dbReference type="RefSeq" id="WP_156924296.1">
    <property type="nucleotide sequence ID" value="NZ_AXWS01000007.1"/>
</dbReference>
<proteinExistence type="predicted"/>
<organism evidence="1 2">
    <name type="scientific">Derxia gummosa DSM 723</name>
    <dbReference type="NCBI Taxonomy" id="1121388"/>
    <lineage>
        <taxon>Bacteria</taxon>
        <taxon>Pseudomonadati</taxon>
        <taxon>Pseudomonadota</taxon>
        <taxon>Betaproteobacteria</taxon>
        <taxon>Burkholderiales</taxon>
        <taxon>Alcaligenaceae</taxon>
        <taxon>Derxia</taxon>
    </lineage>
</organism>
<dbReference type="OrthoDB" id="832722at2"/>
<sequence>MQQQLTSRSGPDGAIAPGLAGRGAPSAVAPTASAILHVAGRVDQRAFAYIGAACRALDAFDVVQVVVMFANDRHRKLHESLPPGVQVIVVPVGWLALRAVLQKVLTDMRFSAIHLHGLLPCLMSAFLLGESAHRARVFYSPHGSRAVTTWRRLGLVLTRAVMRLTGAASQTPVATVPHEAHWLRRSTGTDTDLLEAAVPDAYFDAIRADAEVDGLIVAAAGSPDDDQAVSRFTRLAVFLASETPPVRFCWVGEVDAPDRARLKAAGVEIVVSNDDVEIARRLASAAIYVQPDTDGGFPIRLASAMAAGCACVAQFSFGHADLIRHGSTGLIAHSPDEFVRYVGYLLENAAQRNSLAKLARDEARRRFRMTEFRDAVVRLYGIAPANTEPLSVNA</sequence>
<accession>A0A8B6XCG4</accession>
<dbReference type="Gene3D" id="3.40.50.2000">
    <property type="entry name" value="Glycogen Phosphorylase B"/>
    <property type="match status" value="2"/>
</dbReference>
<dbReference type="PANTHER" id="PTHR12526">
    <property type="entry name" value="GLYCOSYLTRANSFERASE"/>
    <property type="match status" value="1"/>
</dbReference>
<protein>
    <submittedName>
        <fullName evidence="2">Glycosyltransferase</fullName>
        <ecNumber evidence="2">2.4.-.-</ecNumber>
    </submittedName>
</protein>
<keyword evidence="1" id="KW-1185">Reference proteome</keyword>
<dbReference type="Proteomes" id="UP000675920">
    <property type="component" value="Unplaced"/>
</dbReference>
<dbReference type="EC" id="2.4.-.-" evidence="2"/>
<reference evidence="2" key="1">
    <citation type="submission" date="2025-08" db="UniProtKB">
        <authorList>
            <consortium name="RefSeq"/>
        </authorList>
    </citation>
    <scope>IDENTIFICATION</scope>
</reference>